<keyword evidence="1" id="KW-0472">Membrane</keyword>
<feature type="transmembrane region" description="Helical" evidence="1">
    <location>
        <begin position="65"/>
        <end position="90"/>
    </location>
</feature>
<reference evidence="2" key="2">
    <citation type="submission" date="2025-09" db="UniProtKB">
        <authorList>
            <consortium name="Ensembl"/>
        </authorList>
    </citation>
    <scope>IDENTIFICATION</scope>
</reference>
<keyword evidence="3" id="KW-1185">Reference proteome</keyword>
<reference evidence="2" key="1">
    <citation type="submission" date="2025-08" db="UniProtKB">
        <authorList>
            <consortium name="Ensembl"/>
        </authorList>
    </citation>
    <scope>IDENTIFICATION</scope>
</reference>
<evidence type="ECO:0000256" key="1">
    <source>
        <dbReference type="SAM" id="Phobius"/>
    </source>
</evidence>
<name>A0A674J9L3_9SAUR</name>
<evidence type="ECO:0000313" key="2">
    <source>
        <dbReference type="Ensembl" id="ENSTMTP00000016149.1"/>
    </source>
</evidence>
<sequence length="179" mass="20263">NKANCTDIADFSNCLGNTEGFCPKDIVCGCKDNKPFCKCPYFRGLWGDYWYMGHKCEQLWNTLDLILVTVLPAVALAFLVGVIIQCVYYCKNKSSKTTYKYKMIQLLRQISLFIFTGDNAAHFLFTVSPESEDRCSHGTVIGSIARYLRARYAKHLYAPSFFDHHSRGHASTLMTGSAR</sequence>
<evidence type="ECO:0000313" key="3">
    <source>
        <dbReference type="Proteomes" id="UP000472274"/>
    </source>
</evidence>
<dbReference type="InParanoid" id="A0A674J9L3"/>
<proteinExistence type="predicted"/>
<dbReference type="AlphaFoldDB" id="A0A674J9L3"/>
<dbReference type="Proteomes" id="UP000472274">
    <property type="component" value="Unplaced"/>
</dbReference>
<dbReference type="GeneTree" id="ENSGT00520000059318"/>
<keyword evidence="1" id="KW-0812">Transmembrane</keyword>
<accession>A0A674J9L3</accession>
<protein>
    <submittedName>
        <fullName evidence="2">Uncharacterized protein</fullName>
    </submittedName>
</protein>
<dbReference type="Ensembl" id="ENSTMTT00000016721.1">
    <property type="protein sequence ID" value="ENSTMTP00000016149.1"/>
    <property type="gene ID" value="ENSTMTG00000011790.1"/>
</dbReference>
<organism evidence="2 3">
    <name type="scientific">Terrapene triunguis</name>
    <name type="common">Three-toed box turtle</name>
    <dbReference type="NCBI Taxonomy" id="2587831"/>
    <lineage>
        <taxon>Eukaryota</taxon>
        <taxon>Metazoa</taxon>
        <taxon>Chordata</taxon>
        <taxon>Craniata</taxon>
        <taxon>Vertebrata</taxon>
        <taxon>Euteleostomi</taxon>
        <taxon>Archelosauria</taxon>
        <taxon>Testudinata</taxon>
        <taxon>Testudines</taxon>
        <taxon>Cryptodira</taxon>
        <taxon>Durocryptodira</taxon>
        <taxon>Testudinoidea</taxon>
        <taxon>Emydidae</taxon>
        <taxon>Terrapene</taxon>
    </lineage>
</organism>
<keyword evidence="1" id="KW-1133">Transmembrane helix</keyword>